<dbReference type="Pfam" id="PF01590">
    <property type="entry name" value="GAF"/>
    <property type="match status" value="1"/>
</dbReference>
<dbReference type="Proteomes" id="UP000178230">
    <property type="component" value="Unassembled WGS sequence"/>
</dbReference>
<feature type="domain" description="ANTAR" evidence="3">
    <location>
        <begin position="168"/>
        <end position="229"/>
    </location>
</feature>
<dbReference type="Gene3D" id="3.30.450.40">
    <property type="match status" value="1"/>
</dbReference>
<dbReference type="EMBL" id="MFIY01000035">
    <property type="protein sequence ID" value="OGF99876.1"/>
    <property type="molecule type" value="Genomic_DNA"/>
</dbReference>
<name>A0A1F5YIT9_9BACT</name>
<dbReference type="AlphaFoldDB" id="A0A1F5YIT9"/>
<dbReference type="InterPro" id="IPR003018">
    <property type="entry name" value="GAF"/>
</dbReference>
<evidence type="ECO:0000313" key="4">
    <source>
        <dbReference type="EMBL" id="OGF99876.1"/>
    </source>
</evidence>
<dbReference type="Gene3D" id="1.10.10.10">
    <property type="entry name" value="Winged helix-like DNA-binding domain superfamily/Winged helix DNA-binding domain"/>
    <property type="match status" value="1"/>
</dbReference>
<organism evidence="4 5">
    <name type="scientific">Candidatus Gottesmanbacteria bacterium RBG_13_37_7</name>
    <dbReference type="NCBI Taxonomy" id="1798369"/>
    <lineage>
        <taxon>Bacteria</taxon>
        <taxon>Candidatus Gottesmaniibacteriota</taxon>
    </lineage>
</organism>
<dbReference type="InterPro" id="IPR005561">
    <property type="entry name" value="ANTAR"/>
</dbReference>
<evidence type="ECO:0000313" key="5">
    <source>
        <dbReference type="Proteomes" id="UP000178230"/>
    </source>
</evidence>
<dbReference type="SMART" id="SM01012">
    <property type="entry name" value="ANTAR"/>
    <property type="match status" value="1"/>
</dbReference>
<comment type="caution">
    <text evidence="4">The sequence shown here is derived from an EMBL/GenBank/DDBJ whole genome shotgun (WGS) entry which is preliminary data.</text>
</comment>
<dbReference type="SMART" id="SM00065">
    <property type="entry name" value="GAF"/>
    <property type="match status" value="1"/>
</dbReference>
<dbReference type="GO" id="GO:0003723">
    <property type="term" value="F:RNA binding"/>
    <property type="evidence" value="ECO:0007669"/>
    <property type="project" value="InterPro"/>
</dbReference>
<protein>
    <recommendedName>
        <fullName evidence="3">ANTAR domain-containing protein</fullName>
    </recommendedName>
</protein>
<keyword evidence="2" id="KW-0804">Transcription</keyword>
<dbReference type="SUPFAM" id="SSF55781">
    <property type="entry name" value="GAF domain-like"/>
    <property type="match status" value="1"/>
</dbReference>
<sequence length="240" mass="26971">MKKNNRQIELKKELNLLYRVAQNVHSLEIDDLLNEVVKIANEVCRGDSCLIYVLDLKSGELVLRASKNPHPDLLRKIKIRLGEGITGWVAKEKKPIAISCGANKDKRFKYFRSLPEDRFEAFLSVPIINKKGVCGVINVQHKKKHQHGRMEINLLTAVGKLAGGAVENALLVEETLALREALEIRKLAEKAKGIIMKRKVINEAEAFKILQTESMKSRKSIKEIAEAVILADKMGLDSKS</sequence>
<dbReference type="InterPro" id="IPR029016">
    <property type="entry name" value="GAF-like_dom_sf"/>
</dbReference>
<evidence type="ECO:0000259" key="3">
    <source>
        <dbReference type="PROSITE" id="PS50921"/>
    </source>
</evidence>
<dbReference type="InterPro" id="IPR036388">
    <property type="entry name" value="WH-like_DNA-bd_sf"/>
</dbReference>
<evidence type="ECO:0000256" key="2">
    <source>
        <dbReference type="ARBA" id="ARBA00023163"/>
    </source>
</evidence>
<dbReference type="Pfam" id="PF03861">
    <property type="entry name" value="ANTAR"/>
    <property type="match status" value="1"/>
</dbReference>
<reference evidence="4 5" key="1">
    <citation type="journal article" date="2016" name="Nat. Commun.">
        <title>Thousands of microbial genomes shed light on interconnected biogeochemical processes in an aquifer system.</title>
        <authorList>
            <person name="Anantharaman K."/>
            <person name="Brown C.T."/>
            <person name="Hug L.A."/>
            <person name="Sharon I."/>
            <person name="Castelle C.J."/>
            <person name="Probst A.J."/>
            <person name="Thomas B.C."/>
            <person name="Singh A."/>
            <person name="Wilkins M.J."/>
            <person name="Karaoz U."/>
            <person name="Brodie E.L."/>
            <person name="Williams K.H."/>
            <person name="Hubbard S.S."/>
            <person name="Banfield J.F."/>
        </authorList>
    </citation>
    <scope>NUCLEOTIDE SEQUENCE [LARGE SCALE GENOMIC DNA]</scope>
</reference>
<proteinExistence type="predicted"/>
<accession>A0A1F5YIT9</accession>
<keyword evidence="1" id="KW-0805">Transcription regulation</keyword>
<dbReference type="PROSITE" id="PS50921">
    <property type="entry name" value="ANTAR"/>
    <property type="match status" value="1"/>
</dbReference>
<evidence type="ECO:0000256" key="1">
    <source>
        <dbReference type="ARBA" id="ARBA00023015"/>
    </source>
</evidence>
<gene>
    <name evidence="4" type="ORF">A2Y99_00520</name>
</gene>